<evidence type="ECO:0008006" key="3">
    <source>
        <dbReference type="Google" id="ProtNLM"/>
    </source>
</evidence>
<dbReference type="AlphaFoldDB" id="A0A2G0CKE7"/>
<reference evidence="1 2" key="1">
    <citation type="submission" date="2017-10" db="EMBL/GenBank/DDBJ databases">
        <title>The draft genome sequence of Lewinella marina KCTC 32374.</title>
        <authorList>
            <person name="Wang K."/>
        </authorList>
    </citation>
    <scope>NUCLEOTIDE SEQUENCE [LARGE SCALE GENOMIC DNA]</scope>
    <source>
        <strain evidence="1 2">MKG-38</strain>
    </source>
</reference>
<name>A0A2G0CKE7_9BACT</name>
<gene>
    <name evidence="1" type="ORF">CGL56_05130</name>
</gene>
<protein>
    <recommendedName>
        <fullName evidence="3">DUF4296 domain-containing protein</fullName>
    </recommendedName>
</protein>
<evidence type="ECO:0000313" key="2">
    <source>
        <dbReference type="Proteomes" id="UP000226437"/>
    </source>
</evidence>
<comment type="caution">
    <text evidence="1">The sequence shown here is derived from an EMBL/GenBank/DDBJ whole genome shotgun (WGS) entry which is preliminary data.</text>
</comment>
<proteinExistence type="predicted"/>
<dbReference type="EMBL" id="PDLO01000001">
    <property type="protein sequence ID" value="PHL00418.1"/>
    <property type="molecule type" value="Genomic_DNA"/>
</dbReference>
<accession>A0A2G0CKE7</accession>
<keyword evidence="2" id="KW-1185">Reference proteome</keyword>
<dbReference type="Proteomes" id="UP000226437">
    <property type="component" value="Unassembled WGS sequence"/>
</dbReference>
<organism evidence="1 2">
    <name type="scientific">Neolewinella marina</name>
    <dbReference type="NCBI Taxonomy" id="438751"/>
    <lineage>
        <taxon>Bacteria</taxon>
        <taxon>Pseudomonadati</taxon>
        <taxon>Bacteroidota</taxon>
        <taxon>Saprospiria</taxon>
        <taxon>Saprospirales</taxon>
        <taxon>Lewinellaceae</taxon>
        <taxon>Neolewinella</taxon>
    </lineage>
</organism>
<sequence>MVVLLLGCAQVDPGPPPVDTARLGETLGDLQLAEAIIAEVPVLVRDSMQAVYYDSVLADHGYTRQEFDSIMWIVRQEPAWIDSVYTRAGEIVSREMIEQ</sequence>
<evidence type="ECO:0000313" key="1">
    <source>
        <dbReference type="EMBL" id="PHL00418.1"/>
    </source>
</evidence>